<evidence type="ECO:0000313" key="3">
    <source>
        <dbReference type="EMBL" id="VDI11682.1"/>
    </source>
</evidence>
<accession>A0A8B6FHV1</accession>
<gene>
    <name evidence="4" type="ORF">MGAL_10B017231</name>
    <name evidence="3" type="ORF">MGAL_10B084922</name>
</gene>
<keyword evidence="5" id="KW-1185">Reference proteome</keyword>
<sequence>MGKFLKSFLKVCLAVISIVNVIIFTVSIVILITSLNPGVKWNEYFDEISPGFYCYYFHTLWTSLDANAYEGKAYSGIYAKILNPHHDETWKIPIKNGLHKTIGLNSGGLLLLLIGITLHFVTKQKMFTIVVDIGAVGLGITGGCLCLKAINDYGHGIPGAIAKRSRPYYFPEKENMEIGYNLAKYSALMTIIASALTVAFIGLYIPFGEGKWIWQKKTNVQPDTERKDPPKTNIESVTKTKDQRRKIEGKMIKVKECRSK</sequence>
<evidence type="ECO:0000313" key="4">
    <source>
        <dbReference type="EMBL" id="VDI48719.1"/>
    </source>
</evidence>
<organism evidence="4 5">
    <name type="scientific">Mytilus galloprovincialis</name>
    <name type="common">Mediterranean mussel</name>
    <dbReference type="NCBI Taxonomy" id="29158"/>
    <lineage>
        <taxon>Eukaryota</taxon>
        <taxon>Metazoa</taxon>
        <taxon>Spiralia</taxon>
        <taxon>Lophotrochozoa</taxon>
        <taxon>Mollusca</taxon>
        <taxon>Bivalvia</taxon>
        <taxon>Autobranchia</taxon>
        <taxon>Pteriomorphia</taxon>
        <taxon>Mytilida</taxon>
        <taxon>Mytiloidea</taxon>
        <taxon>Mytilidae</taxon>
        <taxon>Mytilinae</taxon>
        <taxon>Mytilus</taxon>
    </lineage>
</organism>
<feature type="transmembrane region" description="Helical" evidence="2">
    <location>
        <begin position="102"/>
        <end position="122"/>
    </location>
</feature>
<evidence type="ECO:0000256" key="2">
    <source>
        <dbReference type="SAM" id="Phobius"/>
    </source>
</evidence>
<feature type="transmembrane region" description="Helical" evidence="2">
    <location>
        <begin position="185"/>
        <end position="207"/>
    </location>
</feature>
<name>A0A8B6FHV1_MYTGA</name>
<comment type="caution">
    <text evidence="4">The sequence shown here is derived from an EMBL/GenBank/DDBJ whole genome shotgun (WGS) entry which is preliminary data.</text>
</comment>
<dbReference type="AlphaFoldDB" id="A0A8B6FHV1"/>
<keyword evidence="2" id="KW-0812">Transmembrane</keyword>
<dbReference type="Proteomes" id="UP000596742">
    <property type="component" value="Unassembled WGS sequence"/>
</dbReference>
<feature type="transmembrane region" description="Helical" evidence="2">
    <location>
        <begin position="12"/>
        <end position="35"/>
    </location>
</feature>
<evidence type="ECO:0000256" key="1">
    <source>
        <dbReference type="SAM" id="MobiDB-lite"/>
    </source>
</evidence>
<dbReference type="EMBL" id="UYJE01006758">
    <property type="protein sequence ID" value="VDI48719.1"/>
    <property type="molecule type" value="Genomic_DNA"/>
</dbReference>
<reference evidence="4" key="1">
    <citation type="submission" date="2018-11" db="EMBL/GenBank/DDBJ databases">
        <authorList>
            <person name="Alioto T."/>
            <person name="Alioto T."/>
        </authorList>
    </citation>
    <scope>NUCLEOTIDE SEQUENCE</scope>
</reference>
<proteinExistence type="predicted"/>
<feature type="region of interest" description="Disordered" evidence="1">
    <location>
        <begin position="221"/>
        <end position="240"/>
    </location>
</feature>
<dbReference type="OrthoDB" id="6194656at2759"/>
<evidence type="ECO:0000313" key="5">
    <source>
        <dbReference type="Proteomes" id="UP000596742"/>
    </source>
</evidence>
<dbReference type="EMBL" id="UYJE01002537">
    <property type="protein sequence ID" value="VDI11682.1"/>
    <property type="molecule type" value="Genomic_DNA"/>
</dbReference>
<protein>
    <submittedName>
        <fullName evidence="4">Uncharacterized protein</fullName>
    </submittedName>
</protein>
<keyword evidence="2" id="KW-1133">Transmembrane helix</keyword>
<feature type="transmembrane region" description="Helical" evidence="2">
    <location>
        <begin position="129"/>
        <end position="150"/>
    </location>
</feature>
<keyword evidence="2" id="KW-0472">Membrane</keyword>